<dbReference type="EMBL" id="JANHNZ010000004">
    <property type="protein sequence ID" value="MCQ9209993.1"/>
    <property type="molecule type" value="Genomic_DNA"/>
</dbReference>
<keyword evidence="2" id="KW-1185">Reference proteome</keyword>
<evidence type="ECO:0000313" key="2">
    <source>
        <dbReference type="Proteomes" id="UP001059480"/>
    </source>
</evidence>
<protein>
    <submittedName>
        <fullName evidence="1">Uncharacterized protein</fullName>
    </submittedName>
</protein>
<sequence length="169" mass="18662">MTTINITAQEAIFMLSNINKQIDTKARSLHANLFGPITVNGKSVVPNGRLHDTNAVLRDFDLLRNDAASLKEVISHYNATQNIDGKSIAYQLEWLRHNRGLLQDLENIVASKVVRAESGVGVVEYNAYNEAKLVETISELQTRINGLSSAIDHTNATSYVTVALIGEYH</sequence>
<accession>A0ABT1WNC0</accession>
<organism evidence="1 2">
    <name type="scientific">Granulicatella seriolae</name>
    <dbReference type="NCBI Taxonomy" id="2967226"/>
    <lineage>
        <taxon>Bacteria</taxon>
        <taxon>Bacillati</taxon>
        <taxon>Bacillota</taxon>
        <taxon>Bacilli</taxon>
        <taxon>Lactobacillales</taxon>
        <taxon>Carnobacteriaceae</taxon>
        <taxon>Granulicatella</taxon>
    </lineage>
</organism>
<proteinExistence type="predicted"/>
<name>A0ABT1WNC0_9LACT</name>
<comment type="caution">
    <text evidence="1">The sequence shown here is derived from an EMBL/GenBank/DDBJ whole genome shotgun (WGS) entry which is preliminary data.</text>
</comment>
<reference evidence="1" key="2">
    <citation type="journal article" date="2023" name="Curr. Microbiol.">
        <title>Granulicatella seriolae sp. nov., a Novel Facultative Anaerobe Isolated from Yellowtail Marine Fish.</title>
        <authorList>
            <person name="Lee M."/>
            <person name="Choi Y.J."/>
            <person name="Farooq A."/>
            <person name="Jeong J.B."/>
            <person name="Jung M.Y."/>
        </authorList>
    </citation>
    <scope>NUCLEOTIDE SEQUENCE</scope>
    <source>
        <strain evidence="1">S8</strain>
    </source>
</reference>
<dbReference type="Proteomes" id="UP001059480">
    <property type="component" value="Unassembled WGS sequence"/>
</dbReference>
<reference evidence="1" key="3">
    <citation type="journal article" date="2023" name="Microbiol. Resour. Announc.">
        <title>Draft Genome Sequence of Granulicatella sp. Strain S8, Isolated from a Marine Fish, Seriola quinqueradiata.</title>
        <authorList>
            <person name="Lee M."/>
            <person name="Farooq A."/>
            <person name="Jeong J.B."/>
            <person name="Jung M.Y."/>
        </authorList>
    </citation>
    <scope>NUCLEOTIDE SEQUENCE</scope>
    <source>
        <strain evidence="1">S8</strain>
    </source>
</reference>
<reference evidence="1" key="1">
    <citation type="submission" date="2022-07" db="EMBL/GenBank/DDBJ databases">
        <authorList>
            <person name="Jung M.-Y."/>
            <person name="Lee M."/>
        </authorList>
    </citation>
    <scope>NUCLEOTIDE SEQUENCE</scope>
    <source>
        <strain evidence="1">S8</strain>
    </source>
</reference>
<gene>
    <name evidence="1" type="ORF">NPA36_05465</name>
</gene>
<evidence type="ECO:0000313" key="1">
    <source>
        <dbReference type="EMBL" id="MCQ9209993.1"/>
    </source>
</evidence>
<dbReference type="RefSeq" id="WP_256945109.1">
    <property type="nucleotide sequence ID" value="NZ_JANHNZ010000004.1"/>
</dbReference>